<gene>
    <name evidence="12" type="ORF">RRG08_044795</name>
</gene>
<keyword evidence="6 10" id="KW-0472">Membrane</keyword>
<keyword evidence="2" id="KW-1003">Cell membrane</keyword>
<keyword evidence="3 10" id="KW-0812">Transmembrane</keyword>
<evidence type="ECO:0000256" key="3">
    <source>
        <dbReference type="ARBA" id="ARBA00022692"/>
    </source>
</evidence>
<keyword evidence="8" id="KW-0807">Transducer</keyword>
<feature type="transmembrane region" description="Helical" evidence="10">
    <location>
        <begin position="198"/>
        <end position="220"/>
    </location>
</feature>
<feature type="domain" description="G-protein coupled receptors family 1 profile" evidence="11">
    <location>
        <begin position="96"/>
        <end position="350"/>
    </location>
</feature>
<evidence type="ECO:0000256" key="1">
    <source>
        <dbReference type="ARBA" id="ARBA00004651"/>
    </source>
</evidence>
<evidence type="ECO:0000256" key="4">
    <source>
        <dbReference type="ARBA" id="ARBA00022989"/>
    </source>
</evidence>
<dbReference type="PANTHER" id="PTHR24228">
    <property type="entry name" value="B2 BRADYKININ RECEPTOR/ANGIOTENSIN II RECEPTOR"/>
    <property type="match status" value="1"/>
</dbReference>
<dbReference type="PANTHER" id="PTHR24228:SF75">
    <property type="entry name" value="G-PROTEIN COUPLED RECEPTORS FAMILY 1 PROFILE DOMAIN-CONTAINING PROTEIN"/>
    <property type="match status" value="1"/>
</dbReference>
<dbReference type="Proteomes" id="UP001283361">
    <property type="component" value="Unassembled WGS sequence"/>
</dbReference>
<dbReference type="InterPro" id="IPR017452">
    <property type="entry name" value="GPCR_Rhodpsn_7TM"/>
</dbReference>
<dbReference type="PRINTS" id="PR00237">
    <property type="entry name" value="GPCRRHODOPSN"/>
</dbReference>
<protein>
    <recommendedName>
        <fullName evidence="11">G-protein coupled receptors family 1 profile domain-containing protein</fullName>
    </recommendedName>
</protein>
<feature type="transmembrane region" description="Helical" evidence="10">
    <location>
        <begin position="333"/>
        <end position="353"/>
    </location>
</feature>
<dbReference type="CDD" id="cd00637">
    <property type="entry name" value="7tm_classA_rhodopsin-like"/>
    <property type="match status" value="1"/>
</dbReference>
<evidence type="ECO:0000259" key="11">
    <source>
        <dbReference type="PROSITE" id="PS50262"/>
    </source>
</evidence>
<keyword evidence="7" id="KW-0675">Receptor</keyword>
<evidence type="ECO:0000256" key="6">
    <source>
        <dbReference type="ARBA" id="ARBA00023136"/>
    </source>
</evidence>
<dbReference type="Gene3D" id="1.20.1070.10">
    <property type="entry name" value="Rhodopsin 7-helix transmembrane proteins"/>
    <property type="match status" value="1"/>
</dbReference>
<evidence type="ECO:0000256" key="5">
    <source>
        <dbReference type="ARBA" id="ARBA00023040"/>
    </source>
</evidence>
<dbReference type="FunFam" id="1.20.1070.10:FF:000345">
    <property type="entry name" value="40S ribosomal protein S27"/>
    <property type="match status" value="1"/>
</dbReference>
<feature type="transmembrane region" description="Helical" evidence="10">
    <location>
        <begin position="301"/>
        <end position="321"/>
    </location>
</feature>
<dbReference type="GO" id="GO:0004930">
    <property type="term" value="F:G protein-coupled receptor activity"/>
    <property type="evidence" value="ECO:0007669"/>
    <property type="project" value="UniProtKB-KW"/>
</dbReference>
<feature type="compositionally biased region" description="Polar residues" evidence="9">
    <location>
        <begin position="374"/>
        <end position="388"/>
    </location>
</feature>
<organism evidence="12 13">
    <name type="scientific">Elysia crispata</name>
    <name type="common">lettuce slug</name>
    <dbReference type="NCBI Taxonomy" id="231223"/>
    <lineage>
        <taxon>Eukaryota</taxon>
        <taxon>Metazoa</taxon>
        <taxon>Spiralia</taxon>
        <taxon>Lophotrochozoa</taxon>
        <taxon>Mollusca</taxon>
        <taxon>Gastropoda</taxon>
        <taxon>Heterobranchia</taxon>
        <taxon>Euthyneura</taxon>
        <taxon>Panpulmonata</taxon>
        <taxon>Sacoglossa</taxon>
        <taxon>Placobranchoidea</taxon>
        <taxon>Plakobranchidae</taxon>
        <taxon>Elysia</taxon>
    </lineage>
</organism>
<evidence type="ECO:0000256" key="9">
    <source>
        <dbReference type="SAM" id="MobiDB-lite"/>
    </source>
</evidence>
<feature type="transmembrane region" description="Helical" evidence="10">
    <location>
        <begin position="79"/>
        <end position="103"/>
    </location>
</feature>
<dbReference type="PROSITE" id="PS50262">
    <property type="entry name" value="G_PROTEIN_RECEP_F1_2"/>
    <property type="match status" value="1"/>
</dbReference>
<dbReference type="GO" id="GO:0005886">
    <property type="term" value="C:plasma membrane"/>
    <property type="evidence" value="ECO:0007669"/>
    <property type="project" value="UniProtKB-SubCell"/>
</dbReference>
<comment type="caution">
    <text evidence="12">The sequence shown here is derived from an EMBL/GenBank/DDBJ whole genome shotgun (WGS) entry which is preliminary data.</text>
</comment>
<dbReference type="EMBL" id="JAWDGP010003283">
    <property type="protein sequence ID" value="KAK3775739.1"/>
    <property type="molecule type" value="Genomic_DNA"/>
</dbReference>
<accession>A0AAE1DM75</accession>
<name>A0AAE1DM75_9GAST</name>
<evidence type="ECO:0000256" key="8">
    <source>
        <dbReference type="ARBA" id="ARBA00023224"/>
    </source>
</evidence>
<evidence type="ECO:0000256" key="7">
    <source>
        <dbReference type="ARBA" id="ARBA00023170"/>
    </source>
</evidence>
<dbReference type="InterPro" id="IPR000276">
    <property type="entry name" value="GPCR_Rhodpsn"/>
</dbReference>
<sequence length="415" mass="45814">MIASLARESTDRSLSDKRNWLHSDRLVSLSTSGVATNDTHLGLDKIGVDGLPVQGGNHSEAMMRRTQEPSLYESNFTMAMVYVVLMVTALLVGTAGNLLILVASACLKSLRKTGYIFIVNLAAADLCVAGIADPMCVVAVLKGEAWFNDKPWLCETVAAMCLTACFCAFLSLTLASMNRYVFVCHNMVYDRIFTKKACIVMCVSAWLLAFFMEFPNFVGIGAHTFDKKSHQCIWDRTANFAYTLVVSVVLIGGPLLTMGVCYLLIFKKIYSTKLNLYQINTEDPSRMKKVWSETVKSCRMLFVIFLIFVALWTPYAVVIAMDVKDKMPTALHLFVTMLAHLHSSVNCGVYMACNRNFRLAICRLVTCRSQEKPTTSITDSKTTGQKIYSSSGLSSSTFATASSKVITPLSSCESE</sequence>
<keyword evidence="4 10" id="KW-1133">Transmembrane helix</keyword>
<evidence type="ECO:0000313" key="13">
    <source>
        <dbReference type="Proteomes" id="UP001283361"/>
    </source>
</evidence>
<evidence type="ECO:0000313" key="12">
    <source>
        <dbReference type="EMBL" id="KAK3775739.1"/>
    </source>
</evidence>
<feature type="transmembrane region" description="Helical" evidence="10">
    <location>
        <begin position="156"/>
        <end position="177"/>
    </location>
</feature>
<feature type="transmembrane region" description="Helical" evidence="10">
    <location>
        <begin position="240"/>
        <end position="265"/>
    </location>
</feature>
<keyword evidence="13" id="KW-1185">Reference proteome</keyword>
<proteinExistence type="predicted"/>
<evidence type="ECO:0000256" key="2">
    <source>
        <dbReference type="ARBA" id="ARBA00022475"/>
    </source>
</evidence>
<comment type="subcellular location">
    <subcellularLocation>
        <location evidence="1">Cell membrane</location>
        <topology evidence="1">Multi-pass membrane protein</topology>
    </subcellularLocation>
</comment>
<dbReference type="AlphaFoldDB" id="A0AAE1DM75"/>
<feature type="transmembrane region" description="Helical" evidence="10">
    <location>
        <begin position="115"/>
        <end position="141"/>
    </location>
</feature>
<reference evidence="12" key="1">
    <citation type="journal article" date="2023" name="G3 (Bethesda)">
        <title>A reference genome for the long-term kleptoplast-retaining sea slug Elysia crispata morphotype clarki.</title>
        <authorList>
            <person name="Eastman K.E."/>
            <person name="Pendleton A.L."/>
            <person name="Shaikh M.A."/>
            <person name="Suttiyut T."/>
            <person name="Ogas R."/>
            <person name="Tomko P."/>
            <person name="Gavelis G."/>
            <person name="Widhalm J.R."/>
            <person name="Wisecaver J.H."/>
        </authorList>
    </citation>
    <scope>NUCLEOTIDE SEQUENCE</scope>
    <source>
        <strain evidence="12">ECLA1</strain>
    </source>
</reference>
<feature type="region of interest" description="Disordered" evidence="9">
    <location>
        <begin position="374"/>
        <end position="396"/>
    </location>
</feature>
<dbReference type="Pfam" id="PF00001">
    <property type="entry name" value="7tm_1"/>
    <property type="match status" value="1"/>
</dbReference>
<keyword evidence="5" id="KW-0297">G-protein coupled receptor</keyword>
<dbReference type="SUPFAM" id="SSF81321">
    <property type="entry name" value="Family A G protein-coupled receptor-like"/>
    <property type="match status" value="1"/>
</dbReference>
<evidence type="ECO:0000256" key="10">
    <source>
        <dbReference type="SAM" id="Phobius"/>
    </source>
</evidence>